<dbReference type="PANTHER" id="PTHR32089">
    <property type="entry name" value="METHYL-ACCEPTING CHEMOTAXIS PROTEIN MCPB"/>
    <property type="match status" value="1"/>
</dbReference>
<evidence type="ECO:0000256" key="2">
    <source>
        <dbReference type="ARBA" id="ARBA00029447"/>
    </source>
</evidence>
<evidence type="ECO:0000256" key="1">
    <source>
        <dbReference type="ARBA" id="ARBA00023224"/>
    </source>
</evidence>
<name>A0A7C0U142_DESA2</name>
<dbReference type="Proteomes" id="UP000886289">
    <property type="component" value="Unassembled WGS sequence"/>
</dbReference>
<dbReference type="AlphaFoldDB" id="A0A7C0U142"/>
<dbReference type="EMBL" id="DRBS01000008">
    <property type="protein sequence ID" value="HDD43264.1"/>
    <property type="molecule type" value="Genomic_DNA"/>
</dbReference>
<feature type="domain" description="Methyl-accepting transducer" evidence="6">
    <location>
        <begin position="240"/>
        <end position="476"/>
    </location>
</feature>
<feature type="coiled-coil region" evidence="4">
    <location>
        <begin position="64"/>
        <end position="98"/>
    </location>
</feature>
<feature type="transmembrane region" description="Helical" evidence="5">
    <location>
        <begin position="12"/>
        <end position="31"/>
    </location>
</feature>
<dbReference type="GO" id="GO:0004888">
    <property type="term" value="F:transmembrane signaling receptor activity"/>
    <property type="evidence" value="ECO:0007669"/>
    <property type="project" value="InterPro"/>
</dbReference>
<dbReference type="Pfam" id="PF00015">
    <property type="entry name" value="MCPsignal"/>
    <property type="match status" value="1"/>
</dbReference>
<evidence type="ECO:0000256" key="4">
    <source>
        <dbReference type="SAM" id="Coils"/>
    </source>
</evidence>
<dbReference type="InterPro" id="IPR004089">
    <property type="entry name" value="MCPsignal_dom"/>
</dbReference>
<keyword evidence="5" id="KW-0472">Membrane</keyword>
<dbReference type="PRINTS" id="PR00260">
    <property type="entry name" value="CHEMTRNSDUCR"/>
</dbReference>
<dbReference type="GO" id="GO:0007165">
    <property type="term" value="P:signal transduction"/>
    <property type="evidence" value="ECO:0007669"/>
    <property type="project" value="UniProtKB-KW"/>
</dbReference>
<comment type="caution">
    <text evidence="7">The sequence shown here is derived from an EMBL/GenBank/DDBJ whole genome shotgun (WGS) entry which is preliminary data.</text>
</comment>
<dbReference type="SMART" id="SM00283">
    <property type="entry name" value="MA"/>
    <property type="match status" value="1"/>
</dbReference>
<accession>A0A7C0U142</accession>
<dbReference type="InterPro" id="IPR004090">
    <property type="entry name" value="Chemotax_Me-accpt_rcpt"/>
</dbReference>
<feature type="transmembrane region" description="Helical" evidence="5">
    <location>
        <begin position="211"/>
        <end position="231"/>
    </location>
</feature>
<keyword evidence="5" id="KW-0812">Transmembrane</keyword>
<dbReference type="GO" id="GO:0016020">
    <property type="term" value="C:membrane"/>
    <property type="evidence" value="ECO:0007669"/>
    <property type="project" value="InterPro"/>
</dbReference>
<comment type="similarity">
    <text evidence="2">Belongs to the methyl-accepting chemotaxis (MCP) protein family.</text>
</comment>
<gene>
    <name evidence="7" type="ORF">ENG63_00180</name>
</gene>
<dbReference type="SUPFAM" id="SSF58104">
    <property type="entry name" value="Methyl-accepting chemotaxis protein (MCP) signaling domain"/>
    <property type="match status" value="1"/>
</dbReference>
<evidence type="ECO:0000256" key="5">
    <source>
        <dbReference type="SAM" id="Phobius"/>
    </source>
</evidence>
<evidence type="ECO:0000313" key="7">
    <source>
        <dbReference type="EMBL" id="HDD43264.1"/>
    </source>
</evidence>
<keyword evidence="4" id="KW-0175">Coiled coil</keyword>
<dbReference type="GO" id="GO:0006935">
    <property type="term" value="P:chemotaxis"/>
    <property type="evidence" value="ECO:0007669"/>
    <property type="project" value="InterPro"/>
</dbReference>
<organism evidence="7">
    <name type="scientific">Desulfofervidus auxilii</name>
    <dbReference type="NCBI Taxonomy" id="1621989"/>
    <lineage>
        <taxon>Bacteria</taxon>
        <taxon>Pseudomonadati</taxon>
        <taxon>Thermodesulfobacteriota</taxon>
        <taxon>Candidatus Desulfofervidia</taxon>
        <taxon>Candidatus Desulfofervidales</taxon>
        <taxon>Candidatus Desulfofervidaceae</taxon>
        <taxon>Candidatus Desulfofervidus</taxon>
    </lineage>
</organism>
<proteinExistence type="inferred from homology"/>
<evidence type="ECO:0000256" key="3">
    <source>
        <dbReference type="PROSITE-ProRule" id="PRU00284"/>
    </source>
</evidence>
<keyword evidence="1 3" id="KW-0807">Transducer</keyword>
<dbReference type="PROSITE" id="PS50111">
    <property type="entry name" value="CHEMOTAXIS_TRANSDUC_2"/>
    <property type="match status" value="1"/>
</dbReference>
<keyword evidence="5" id="KW-1133">Transmembrane helix</keyword>
<dbReference type="PANTHER" id="PTHR32089:SF112">
    <property type="entry name" value="LYSOZYME-LIKE PROTEIN-RELATED"/>
    <property type="match status" value="1"/>
</dbReference>
<reference evidence="7" key="1">
    <citation type="journal article" date="2020" name="mSystems">
        <title>Genome- and Community-Level Interaction Insights into Carbon Utilization and Element Cycling Functions of Hydrothermarchaeota in Hydrothermal Sediment.</title>
        <authorList>
            <person name="Zhou Z."/>
            <person name="Liu Y."/>
            <person name="Xu W."/>
            <person name="Pan J."/>
            <person name="Luo Z.H."/>
            <person name="Li M."/>
        </authorList>
    </citation>
    <scope>NUCLEOTIDE SEQUENCE [LARGE SCALE GENOMIC DNA]</scope>
    <source>
        <strain evidence="7">HyVt-233</strain>
    </source>
</reference>
<feature type="coiled-coil region" evidence="4">
    <location>
        <begin position="137"/>
        <end position="169"/>
    </location>
</feature>
<sequence>MRAVSLKLKVYLLFVVIIILSIFSGVIGIWMTRQMGKQNDLLVIFSHELQETLKIKEKLSFLQTAFIKVSLAHAEKEIKDLEKEINKTEEEIKDGVKRVFYHGTGCFECHSHAEMDELGKETEANLNIFLEIGKKIIKQKKQLIKTLNQNQDEEKIQQLKLEVEQTIKNELVPAHNTVYFFIEHGIEEGTKFVSQAKNKVRGTYNVTRKMLGGTMIFSLLVVFGGFLFSHLQVISPLKNMAISFKGIAENVLSITKAQSENVAKQTSAVAEVSASAEELSRTAEAVAKQTEVIVQVANKALQESEEVKKRTQAAMGFINEIKTQTDKAAGKIMTLGEKIDEIGKVLDLIDEVASQTKLLAFNAAIEAVSAGEAGKRFSIVAKHIKDLADNTSTSAEEIRKLIEDIKSLAHATVLSTEQMQNAVNKGVNQVIVAGEATTKIKEVIQENHEVAQKINIATTQQKASTEQITNAMEELHHLAQEVDKGSKQTVEAMYRLHQEVSSLKKMIEG</sequence>
<protein>
    <recommendedName>
        <fullName evidence="6">Methyl-accepting transducer domain-containing protein</fullName>
    </recommendedName>
</protein>
<dbReference type="Gene3D" id="1.10.287.950">
    <property type="entry name" value="Methyl-accepting chemotaxis protein"/>
    <property type="match status" value="1"/>
</dbReference>
<evidence type="ECO:0000259" key="6">
    <source>
        <dbReference type="PROSITE" id="PS50111"/>
    </source>
</evidence>